<dbReference type="RefSeq" id="WP_045092371.1">
    <property type="nucleotide sequence ID" value="NZ_KQ235876.1"/>
</dbReference>
<dbReference type="Proteomes" id="UP000037392">
    <property type="component" value="Unassembled WGS sequence"/>
</dbReference>
<keyword evidence="1" id="KW-0175">Coiled coil</keyword>
<proteinExistence type="predicted"/>
<sequence length="333" mass="38010">MKTADEILKESMVIDAHLDLMSDLERKHAMGRQHVIKEDYLESFRAGCVDVIFAAIFVDDEYLPEQGLRQALRQVEALYTELDELRDEVVIVRNTDEIREARHQGKIGILITMEGVEPLNGDVSLLRIFYNLGVRVLGLCWARSNWAADGARFYSERPGYGITEDGERLIEYAQKLGMLLDVSHLNFTGFWDLIYLTGCPFIATHSNVYEISHSPRNLMDKQLAVMMERSCVVGLNGVSMMLRFEDQEHASLDDLIRHYCYLKEHGMLEIAGLGLDQFDRMNHQTANETFDVIKTHEELPLFVEKLMETGFTESEIKGILGDNLMRLLASTIG</sequence>
<name>A0A0J9CFE3_9FIRM</name>
<dbReference type="AlphaFoldDB" id="A0A0J9CFE3"/>
<protein>
    <recommendedName>
        <fullName evidence="4">Membrane dipeptidase</fullName>
    </recommendedName>
</protein>
<evidence type="ECO:0000313" key="3">
    <source>
        <dbReference type="Proteomes" id="UP000037392"/>
    </source>
</evidence>
<dbReference type="PROSITE" id="PS51365">
    <property type="entry name" value="RENAL_DIPEPTIDASE_2"/>
    <property type="match status" value="1"/>
</dbReference>
<feature type="coiled-coil region" evidence="1">
    <location>
        <begin position="68"/>
        <end position="95"/>
    </location>
</feature>
<comment type="caution">
    <text evidence="2">The sequence shown here is derived from an EMBL/GenBank/DDBJ whole genome shotgun (WGS) entry which is preliminary data.</text>
</comment>
<dbReference type="SUPFAM" id="SSF51556">
    <property type="entry name" value="Metallo-dependent hydrolases"/>
    <property type="match status" value="1"/>
</dbReference>
<dbReference type="PANTHER" id="PTHR10443">
    <property type="entry name" value="MICROSOMAL DIPEPTIDASE"/>
    <property type="match status" value="1"/>
</dbReference>
<dbReference type="InterPro" id="IPR008257">
    <property type="entry name" value="Pept_M19"/>
</dbReference>
<dbReference type="PATRIC" id="fig|742734.4.peg.1245"/>
<evidence type="ECO:0000313" key="2">
    <source>
        <dbReference type="EMBL" id="KMW23076.1"/>
    </source>
</evidence>
<dbReference type="GeneID" id="93165017"/>
<dbReference type="PANTHER" id="PTHR10443:SF12">
    <property type="entry name" value="DIPEPTIDASE"/>
    <property type="match status" value="1"/>
</dbReference>
<dbReference type="GO" id="GO:0006508">
    <property type="term" value="P:proteolysis"/>
    <property type="evidence" value="ECO:0007669"/>
    <property type="project" value="InterPro"/>
</dbReference>
<reference evidence="2 3" key="1">
    <citation type="submission" date="2011-04" db="EMBL/GenBank/DDBJ databases">
        <title>The Genome Sequence of Clostridium citroniae WAL-19142.</title>
        <authorList>
            <consortium name="The Broad Institute Genome Sequencing Platform"/>
            <person name="Earl A."/>
            <person name="Ward D."/>
            <person name="Feldgarden M."/>
            <person name="Gevers D."/>
            <person name="Warren Y.A."/>
            <person name="Tyrrell K.L."/>
            <person name="Citron D.M."/>
            <person name="Goldstein E.J."/>
            <person name="Daigneault M."/>
            <person name="Allen-Vercoe E."/>
            <person name="Young S.K."/>
            <person name="Zeng Q."/>
            <person name="Gargeya S."/>
            <person name="Fitzgerald M."/>
            <person name="Haas B."/>
            <person name="Abouelleil A."/>
            <person name="Alvarado L."/>
            <person name="Arachchi H.M."/>
            <person name="Berlin A."/>
            <person name="Brown A."/>
            <person name="Chapman S.B."/>
            <person name="Chen Z."/>
            <person name="Dunbar C."/>
            <person name="Freedman E."/>
            <person name="Gearin G."/>
            <person name="Gellesch M."/>
            <person name="Goldberg J."/>
            <person name="Griggs A."/>
            <person name="Gujja S."/>
            <person name="Heilman E.R."/>
            <person name="Heiman D."/>
            <person name="Howarth C."/>
            <person name="Larson L."/>
            <person name="Lui A."/>
            <person name="MacDonald P.J."/>
            <person name="Mehta T."/>
            <person name="Montmayeur A."/>
            <person name="Murphy C."/>
            <person name="Neiman D."/>
            <person name="Pearson M."/>
            <person name="Priest M."/>
            <person name="Roberts A."/>
            <person name="Saif S."/>
            <person name="Shea T."/>
            <person name="Shenoy N."/>
            <person name="Sisk P."/>
            <person name="Stolte C."/>
            <person name="Sykes S."/>
            <person name="White J."/>
            <person name="Yandava C."/>
            <person name="Wortman J."/>
            <person name="Nusbaum C."/>
            <person name="Birren B."/>
        </authorList>
    </citation>
    <scope>NUCLEOTIDE SEQUENCE [LARGE SCALE GENOMIC DNA]</scope>
    <source>
        <strain evidence="2 3">WAL-19142</strain>
    </source>
</reference>
<dbReference type="EMBL" id="ADLK01000007">
    <property type="protein sequence ID" value="KMW23076.1"/>
    <property type="molecule type" value="Genomic_DNA"/>
</dbReference>
<organism evidence="2 3">
    <name type="scientific">[Clostridium] citroniae WAL-19142</name>
    <dbReference type="NCBI Taxonomy" id="742734"/>
    <lineage>
        <taxon>Bacteria</taxon>
        <taxon>Bacillati</taxon>
        <taxon>Bacillota</taxon>
        <taxon>Clostridia</taxon>
        <taxon>Lachnospirales</taxon>
        <taxon>Lachnospiraceae</taxon>
        <taxon>Enterocloster</taxon>
    </lineage>
</organism>
<dbReference type="Pfam" id="PF01244">
    <property type="entry name" value="Peptidase_M19"/>
    <property type="match status" value="1"/>
</dbReference>
<dbReference type="OrthoDB" id="9804920at2"/>
<evidence type="ECO:0000256" key="1">
    <source>
        <dbReference type="SAM" id="Coils"/>
    </source>
</evidence>
<evidence type="ECO:0008006" key="4">
    <source>
        <dbReference type="Google" id="ProtNLM"/>
    </source>
</evidence>
<dbReference type="GO" id="GO:0070573">
    <property type="term" value="F:metallodipeptidase activity"/>
    <property type="evidence" value="ECO:0007669"/>
    <property type="project" value="InterPro"/>
</dbReference>
<dbReference type="InterPro" id="IPR032466">
    <property type="entry name" value="Metal_Hydrolase"/>
</dbReference>
<dbReference type="Gene3D" id="3.20.20.140">
    <property type="entry name" value="Metal-dependent hydrolases"/>
    <property type="match status" value="1"/>
</dbReference>
<accession>A0A0J9CFE3</accession>
<gene>
    <name evidence="2" type="ORF">HMPREF9470_01163</name>
</gene>